<organism evidence="8 9">
    <name type="scientific">Globicatella sulfidifaciens DSM 15739</name>
    <dbReference type="NCBI Taxonomy" id="1121925"/>
    <lineage>
        <taxon>Bacteria</taxon>
        <taxon>Bacillati</taxon>
        <taxon>Bacillota</taxon>
        <taxon>Bacilli</taxon>
        <taxon>Lactobacillales</taxon>
        <taxon>Aerococcaceae</taxon>
        <taxon>Globicatella</taxon>
    </lineage>
</organism>
<dbReference type="InterPro" id="IPR001272">
    <property type="entry name" value="PEP_carboxykinase_ATP"/>
</dbReference>
<dbReference type="GO" id="GO:0005524">
    <property type="term" value="F:ATP binding"/>
    <property type="evidence" value="ECO:0007669"/>
    <property type="project" value="UniProtKB-KW"/>
</dbReference>
<dbReference type="OrthoDB" id="9806325at2"/>
<dbReference type="InterPro" id="IPR008210">
    <property type="entry name" value="PEP_carboxykinase_N"/>
</dbReference>
<evidence type="ECO:0000256" key="5">
    <source>
        <dbReference type="ARBA" id="ARBA00022840"/>
    </source>
</evidence>
<dbReference type="SUPFAM" id="SSF68923">
    <property type="entry name" value="PEP carboxykinase N-terminal domain"/>
    <property type="match status" value="1"/>
</dbReference>
<accession>A0A1T4JMF1</accession>
<name>A0A1T4JMF1_9LACT</name>
<dbReference type="Pfam" id="PF01293">
    <property type="entry name" value="PEPCK_ATP"/>
    <property type="match status" value="1"/>
</dbReference>
<comment type="similarity">
    <text evidence="2">Belongs to the phosphoenolpyruvate carboxykinase (ATP) family.</text>
</comment>
<dbReference type="UniPathway" id="UPA00138"/>
<dbReference type="GO" id="GO:0006094">
    <property type="term" value="P:gluconeogenesis"/>
    <property type="evidence" value="ECO:0007669"/>
    <property type="project" value="UniProtKB-UniPathway"/>
</dbReference>
<gene>
    <name evidence="8" type="ORF">SAMN02746011_00179</name>
</gene>
<keyword evidence="8" id="KW-0418">Kinase</keyword>
<evidence type="ECO:0000256" key="7">
    <source>
        <dbReference type="ARBA" id="ARBA00047371"/>
    </source>
</evidence>
<evidence type="ECO:0000256" key="1">
    <source>
        <dbReference type="ARBA" id="ARBA00004742"/>
    </source>
</evidence>
<dbReference type="Gene3D" id="3.40.449.10">
    <property type="entry name" value="Phosphoenolpyruvate Carboxykinase, domain 1"/>
    <property type="match status" value="1"/>
</dbReference>
<dbReference type="RefSeq" id="WP_078755054.1">
    <property type="nucleotide sequence ID" value="NZ_FUWO01000001.1"/>
</dbReference>
<dbReference type="GO" id="GO:0016301">
    <property type="term" value="F:kinase activity"/>
    <property type="evidence" value="ECO:0007669"/>
    <property type="project" value="UniProtKB-KW"/>
</dbReference>
<dbReference type="Proteomes" id="UP000189941">
    <property type="component" value="Unassembled WGS sequence"/>
</dbReference>
<evidence type="ECO:0000256" key="3">
    <source>
        <dbReference type="ARBA" id="ARBA00012363"/>
    </source>
</evidence>
<evidence type="ECO:0000313" key="9">
    <source>
        <dbReference type="Proteomes" id="UP000189941"/>
    </source>
</evidence>
<dbReference type="InterPro" id="IPR013035">
    <property type="entry name" value="PEP_carboxykinase_C"/>
</dbReference>
<keyword evidence="8" id="KW-0670">Pyruvate</keyword>
<keyword evidence="4" id="KW-0547">Nucleotide-binding</keyword>
<dbReference type="SUPFAM" id="SSF53795">
    <property type="entry name" value="PEP carboxykinase-like"/>
    <property type="match status" value="1"/>
</dbReference>
<dbReference type="EC" id="4.1.1.49" evidence="3"/>
<keyword evidence="9" id="KW-1185">Reference proteome</keyword>
<dbReference type="EMBL" id="FUWO01000001">
    <property type="protein sequence ID" value="SJZ31369.1"/>
    <property type="molecule type" value="Genomic_DNA"/>
</dbReference>
<evidence type="ECO:0000313" key="8">
    <source>
        <dbReference type="EMBL" id="SJZ31369.1"/>
    </source>
</evidence>
<comment type="catalytic activity">
    <reaction evidence="7">
        <text>oxaloacetate + ATP = phosphoenolpyruvate + ADP + CO2</text>
        <dbReference type="Rhea" id="RHEA:18617"/>
        <dbReference type="ChEBI" id="CHEBI:16452"/>
        <dbReference type="ChEBI" id="CHEBI:16526"/>
        <dbReference type="ChEBI" id="CHEBI:30616"/>
        <dbReference type="ChEBI" id="CHEBI:58702"/>
        <dbReference type="ChEBI" id="CHEBI:456216"/>
        <dbReference type="EC" id="4.1.1.49"/>
    </reaction>
</comment>
<keyword evidence="6" id="KW-0456">Lyase</keyword>
<evidence type="ECO:0000256" key="4">
    <source>
        <dbReference type="ARBA" id="ARBA00022741"/>
    </source>
</evidence>
<keyword evidence="5" id="KW-0067">ATP-binding</keyword>
<reference evidence="9" key="1">
    <citation type="submission" date="2017-02" db="EMBL/GenBank/DDBJ databases">
        <authorList>
            <person name="Varghese N."/>
            <person name="Submissions S."/>
        </authorList>
    </citation>
    <scope>NUCLEOTIDE SEQUENCE [LARGE SCALE GENOMIC DNA]</scope>
    <source>
        <strain evidence="9">DSM 15739</strain>
    </source>
</reference>
<dbReference type="Gene3D" id="3.90.228.20">
    <property type="match status" value="2"/>
</dbReference>
<protein>
    <recommendedName>
        <fullName evidence="3">phosphoenolpyruvate carboxykinase (ATP)</fullName>
        <ecNumber evidence="3">4.1.1.49</ecNumber>
    </recommendedName>
</protein>
<keyword evidence="8" id="KW-0808">Transferase</keyword>
<evidence type="ECO:0000256" key="2">
    <source>
        <dbReference type="ARBA" id="ARBA00006052"/>
    </source>
</evidence>
<dbReference type="AlphaFoldDB" id="A0A1T4JMF1"/>
<dbReference type="STRING" id="1121925.SAMN02746011_00179"/>
<sequence length="547" mass="61809">MATISRYETSRLGKDNPQFSALRSTIETAFYGNNVEEVKTISEAYERAAAYKGTIVLDQEVAHAEDLGLPKGAKVLVDNGGRVTGRTAAARHLSGTGEDDKKLLGIVRDALYANREREYLTTTAYVGLDEDFMVRARLMVPSEEINNLYSWLLNFHWASDQMTAMYERSKVYEDESDILIYSDPKWTHPDHPNGFVYFDPKCNVAIVLGLPYFGELKKGTLTLAWAIARRHGYVSCHGGMKEIITGDKPYVAAFFGLSGTGKSTLTHAKHEDKYEIKVLHDDAFVISLDDFSSIALEPSYFDKTQDYPYGHPEQKYFVTAQNVGVSLNEAGEKVLVTEDIRNNNGRTVKSRYSTPNRVDKFDVPINSVFWLMKDETLPPVVKIEGPELAMIFGLTLTTKRSTAENLVPGTNMEKLVIEPFANPFRVYSLQEDCDSFEQLFNSGEVHGYILNTGFFMDKKITPAVTLGIVESLVEERAEFVPFGPLEELSYMPIEGYEPDFDNEAYRKLLHERLNDRAQWIKEITVEKEPLKASYYETLNALVEKLAK</sequence>
<proteinExistence type="inferred from homology"/>
<comment type="pathway">
    <text evidence="1">Carbohydrate biosynthesis; gluconeogenesis.</text>
</comment>
<evidence type="ECO:0000256" key="6">
    <source>
        <dbReference type="ARBA" id="ARBA00023239"/>
    </source>
</evidence>
<dbReference type="GO" id="GO:0004612">
    <property type="term" value="F:phosphoenolpyruvate carboxykinase (ATP) activity"/>
    <property type="evidence" value="ECO:0007669"/>
    <property type="project" value="UniProtKB-EC"/>
</dbReference>